<evidence type="ECO:0000256" key="1">
    <source>
        <dbReference type="ARBA" id="ARBA00022741"/>
    </source>
</evidence>
<dbReference type="InterPro" id="IPR025669">
    <property type="entry name" value="AAA_dom"/>
</dbReference>
<dbReference type="SUPFAM" id="SSF52540">
    <property type="entry name" value="P-loop containing nucleoside triphosphate hydrolases"/>
    <property type="match status" value="1"/>
</dbReference>
<keyword evidence="4" id="KW-0282">Flagellum</keyword>
<keyword evidence="5" id="KW-1185">Reference proteome</keyword>
<reference evidence="5" key="1">
    <citation type="submission" date="2008-08" db="EMBL/GenBank/DDBJ databases">
        <title>The complete genome sequence of Coprothermobacter proteolyticus strain ATCC 5245 / DSM 5265 / BT.</title>
        <authorList>
            <person name="Dodson R.J."/>
            <person name="Durkin A.S."/>
            <person name="Wu M."/>
            <person name="Eisen J."/>
            <person name="Sutton G."/>
        </authorList>
    </citation>
    <scope>NUCLEOTIDE SEQUENCE [LARGE SCALE GENOMIC DNA]</scope>
    <source>
        <strain evidence="5">ATCC 35245 / DSM 5265 / OCM 4 / BT</strain>
    </source>
</reference>
<reference evidence="4 5" key="2">
    <citation type="journal article" date="2014" name="Genome Announc.">
        <title>Complete Genome Sequence of Coprothermobacter proteolyticus DSM 5265.</title>
        <authorList>
            <person name="Alexiev A."/>
            <person name="Coil D.A."/>
            <person name="Badger J.H."/>
            <person name="Enticknap J."/>
            <person name="Ward N."/>
            <person name="Robb F.T."/>
            <person name="Eisen J.A."/>
        </authorList>
    </citation>
    <scope>NUCLEOTIDE SEQUENCE [LARGE SCALE GENOMIC DNA]</scope>
    <source>
        <strain evidence="5">ATCC 35245 / DSM 5265 / OCM 4 / BT</strain>
    </source>
</reference>
<proteinExistence type="predicted"/>
<dbReference type="Pfam" id="PF13614">
    <property type="entry name" value="AAA_31"/>
    <property type="match status" value="1"/>
</dbReference>
<dbReference type="Proteomes" id="UP000001732">
    <property type="component" value="Chromosome"/>
</dbReference>
<dbReference type="PIRSF" id="PIRSF003092">
    <property type="entry name" value="MinD"/>
    <property type="match status" value="1"/>
</dbReference>
<evidence type="ECO:0000256" key="2">
    <source>
        <dbReference type="ARBA" id="ARBA00022840"/>
    </source>
</evidence>
<gene>
    <name evidence="4" type="ordered locus">COPRO5265_0339</name>
</gene>
<dbReference type="InterPro" id="IPR050625">
    <property type="entry name" value="ParA/MinD_ATPase"/>
</dbReference>
<dbReference type="GO" id="GO:0005524">
    <property type="term" value="F:ATP binding"/>
    <property type="evidence" value="ECO:0007669"/>
    <property type="project" value="UniProtKB-KW"/>
</dbReference>
<keyword evidence="1" id="KW-0547">Nucleotide-binding</keyword>
<protein>
    <submittedName>
        <fullName evidence="4">Flagellar biosynthesis protein FlhG</fullName>
    </submittedName>
</protein>
<feature type="domain" description="AAA" evidence="3">
    <location>
        <begin position="5"/>
        <end position="162"/>
    </location>
</feature>
<organism evidence="4 5">
    <name type="scientific">Coprothermobacter proteolyticus (strain ATCC 35245 / DSM 5265 / OCM 4 / BT)</name>
    <dbReference type="NCBI Taxonomy" id="309798"/>
    <lineage>
        <taxon>Bacteria</taxon>
        <taxon>Pseudomonadati</taxon>
        <taxon>Coprothermobacterota</taxon>
        <taxon>Coprothermobacteria</taxon>
        <taxon>Coprothermobacterales</taxon>
        <taxon>Coprothermobacteraceae</taxon>
        <taxon>Coprothermobacter</taxon>
    </lineage>
</organism>
<evidence type="ECO:0000313" key="5">
    <source>
        <dbReference type="Proteomes" id="UP000001732"/>
    </source>
</evidence>
<dbReference type="Gene3D" id="3.40.50.300">
    <property type="entry name" value="P-loop containing nucleotide triphosphate hydrolases"/>
    <property type="match status" value="1"/>
</dbReference>
<dbReference type="STRING" id="309798.COPRO5265_0339"/>
<dbReference type="GO" id="GO:0016887">
    <property type="term" value="F:ATP hydrolysis activity"/>
    <property type="evidence" value="ECO:0007669"/>
    <property type="project" value="TreeGrafter"/>
</dbReference>
<dbReference type="InterPro" id="IPR025501">
    <property type="entry name" value="MinD_FleN"/>
</dbReference>
<sequence>MRKTRVIAVSSGKGGVGKTLVALGLSMVLANMKKDVLLVDADLGTANVNVALGIPVEYNLWDVVKGRTDVDNAIMSVEEHLDLLPGVSGVYEATFWRMRDTEKLWRELDGVLTRYDYAIIDTGSGIGNTVVQFCIAADEVVVVFTPEATSITDAYALIKTLHKEGYDGNIYALENMVRKVQSDLVLAVSLKSMAQRFLNREIEILGTIPFDPQISKQVRYQELGKYLHQSDEFMFYMGTVVKNLLKSGEDLGSYKPSFWSKLKNRLSKMMGT</sequence>
<evidence type="ECO:0000259" key="3">
    <source>
        <dbReference type="Pfam" id="PF13614"/>
    </source>
</evidence>
<dbReference type="EMBL" id="CP001145">
    <property type="protein sequence ID" value="ACI17301.1"/>
    <property type="molecule type" value="Genomic_DNA"/>
</dbReference>
<dbReference type="eggNOG" id="COG0455">
    <property type="taxonomic scope" value="Bacteria"/>
</dbReference>
<dbReference type="KEGG" id="cpo:COPRO5265_0339"/>
<evidence type="ECO:0000313" key="4">
    <source>
        <dbReference type="EMBL" id="ACI17301.1"/>
    </source>
</evidence>
<dbReference type="PANTHER" id="PTHR43384:SF4">
    <property type="entry name" value="CELLULOSE BIOSYNTHESIS PROTEIN BCSQ-RELATED"/>
    <property type="match status" value="1"/>
</dbReference>
<accession>B5Y7F9</accession>
<dbReference type="PANTHER" id="PTHR43384">
    <property type="entry name" value="SEPTUM SITE-DETERMINING PROTEIN MIND HOMOLOG, CHLOROPLASTIC-RELATED"/>
    <property type="match status" value="1"/>
</dbReference>
<dbReference type="GO" id="GO:0051782">
    <property type="term" value="P:negative regulation of cell division"/>
    <property type="evidence" value="ECO:0007669"/>
    <property type="project" value="TreeGrafter"/>
</dbReference>
<keyword evidence="2" id="KW-0067">ATP-binding</keyword>
<keyword evidence="4" id="KW-0966">Cell projection</keyword>
<dbReference type="AlphaFoldDB" id="B5Y7F9"/>
<dbReference type="GO" id="GO:0009898">
    <property type="term" value="C:cytoplasmic side of plasma membrane"/>
    <property type="evidence" value="ECO:0007669"/>
    <property type="project" value="TreeGrafter"/>
</dbReference>
<dbReference type="InterPro" id="IPR027417">
    <property type="entry name" value="P-loop_NTPase"/>
</dbReference>
<name>B5Y7F9_COPPD</name>
<keyword evidence="4" id="KW-0969">Cilium</keyword>
<dbReference type="GO" id="GO:0005829">
    <property type="term" value="C:cytosol"/>
    <property type="evidence" value="ECO:0007669"/>
    <property type="project" value="TreeGrafter"/>
</dbReference>